<organism evidence="2 3">
    <name type="scientific">Steccherinum ochraceum</name>
    <dbReference type="NCBI Taxonomy" id="92696"/>
    <lineage>
        <taxon>Eukaryota</taxon>
        <taxon>Fungi</taxon>
        <taxon>Dikarya</taxon>
        <taxon>Basidiomycota</taxon>
        <taxon>Agaricomycotina</taxon>
        <taxon>Agaricomycetes</taxon>
        <taxon>Polyporales</taxon>
        <taxon>Steccherinaceae</taxon>
        <taxon>Steccherinum</taxon>
    </lineage>
</organism>
<reference evidence="2 3" key="1">
    <citation type="submission" date="2018-11" db="EMBL/GenBank/DDBJ databases">
        <title>Genome assembly of Steccherinum ochraceum LE-BIN_3174, the white-rot fungus of the Steccherinaceae family (The Residual Polyporoid clade, Polyporales, Basidiomycota).</title>
        <authorList>
            <person name="Fedorova T.V."/>
            <person name="Glazunova O.A."/>
            <person name="Landesman E.O."/>
            <person name="Moiseenko K.V."/>
            <person name="Psurtseva N.V."/>
            <person name="Savinova O.S."/>
            <person name="Shakhova N.V."/>
            <person name="Tyazhelova T.V."/>
            <person name="Vasina D.V."/>
        </authorList>
    </citation>
    <scope>NUCLEOTIDE SEQUENCE [LARGE SCALE GENOMIC DNA]</scope>
    <source>
        <strain evidence="2 3">LE-BIN_3174</strain>
    </source>
</reference>
<dbReference type="Gene3D" id="1.20.1280.50">
    <property type="match status" value="1"/>
</dbReference>
<protein>
    <recommendedName>
        <fullName evidence="1">F-box domain-containing protein</fullName>
    </recommendedName>
</protein>
<dbReference type="SUPFAM" id="SSF81383">
    <property type="entry name" value="F-box domain"/>
    <property type="match status" value="1"/>
</dbReference>
<dbReference type="PROSITE" id="PS50181">
    <property type="entry name" value="FBOX"/>
    <property type="match status" value="1"/>
</dbReference>
<sequence length="601" mass="67755">MEFWLSGPLTSEKRNIWRPCPSELGLLAYDFNPRPFFAPYHGTRTDISYLPSELLRKIFNLLIGPYLGHGAPPGSSRSIHHTLLTTLRLVCRLWRDIAYDTSLLWTRIDLAYPTFATTCLSRCNSYHPIHLFGMNMEFPMHSLSSPTQIWVPGLRARCDLITTIRVQALTPTTLPACTLLFQYLTAPLFTFKKLTDLTLVNSQKAKYPVDLGRLAFVSLKRLYLEGVDLRFTAPLDGRHSTFPSLEELDFIASRPRARYIVTVLEVLCGAPRLQSLRIHFNSAEYSVSERILAVLRDSEPIQLFRLVDLLFSNVPGNFANTMQCILDAPRLGSCGFFYRKPALLFGLLEQRAYICPALQAFRSCQCDLGLVHQEFPPPSSCFLKLGPISAGGSLTSNDCHCSTFITGLGELPSGGLLPLQLYMQGLVGPSLPVLMNDRITHVTLRARLFQSTDDDPYARWKNILILLPRLSSITLDEVCVYQYNAFLASFVNVLVARRSFCQELHTIRVSFSTGGGVQDPMHLRQAYCDLWLRLARCRVNLFHIIISGAAGFMRDDPVLTHQCAALAALLSWHTKSELPRLREQGKWSRGDTVGKFELKFA</sequence>
<keyword evidence="3" id="KW-1185">Reference proteome</keyword>
<comment type="caution">
    <text evidence="2">The sequence shown here is derived from an EMBL/GenBank/DDBJ whole genome shotgun (WGS) entry which is preliminary data.</text>
</comment>
<dbReference type="InterPro" id="IPR001810">
    <property type="entry name" value="F-box_dom"/>
</dbReference>
<gene>
    <name evidence="2" type="ORF">EIP91_000688</name>
</gene>
<feature type="domain" description="F-box" evidence="1">
    <location>
        <begin position="44"/>
        <end position="108"/>
    </location>
</feature>
<evidence type="ECO:0000313" key="3">
    <source>
        <dbReference type="Proteomes" id="UP000292702"/>
    </source>
</evidence>
<dbReference type="Pfam" id="PF12937">
    <property type="entry name" value="F-box-like"/>
    <property type="match status" value="1"/>
</dbReference>
<accession>A0A4R0RNU3</accession>
<dbReference type="Proteomes" id="UP000292702">
    <property type="component" value="Unassembled WGS sequence"/>
</dbReference>
<evidence type="ECO:0000313" key="2">
    <source>
        <dbReference type="EMBL" id="TCD66959.1"/>
    </source>
</evidence>
<proteinExistence type="predicted"/>
<dbReference type="AlphaFoldDB" id="A0A4R0RNU3"/>
<evidence type="ECO:0000259" key="1">
    <source>
        <dbReference type="PROSITE" id="PS50181"/>
    </source>
</evidence>
<dbReference type="EMBL" id="RWJN01000115">
    <property type="protein sequence ID" value="TCD66959.1"/>
    <property type="molecule type" value="Genomic_DNA"/>
</dbReference>
<dbReference type="InterPro" id="IPR036047">
    <property type="entry name" value="F-box-like_dom_sf"/>
</dbReference>
<name>A0A4R0RNU3_9APHY</name>